<dbReference type="Pfam" id="PF00171">
    <property type="entry name" value="Aldedh"/>
    <property type="match status" value="1"/>
</dbReference>
<dbReference type="InterPro" id="IPR015590">
    <property type="entry name" value="Aldehyde_DH_dom"/>
</dbReference>
<gene>
    <name evidence="4" type="ORF">M427DRAFT_150908</name>
</gene>
<dbReference type="STRING" id="1344416.A0A139AXT5"/>
<feature type="domain" description="Aldehyde dehydrogenase" evidence="3">
    <location>
        <begin position="16"/>
        <end position="476"/>
    </location>
</feature>
<dbReference type="InterPro" id="IPR016163">
    <property type="entry name" value="Ald_DH_C"/>
</dbReference>
<dbReference type="SUPFAM" id="SSF53720">
    <property type="entry name" value="ALDH-like"/>
    <property type="match status" value="1"/>
</dbReference>
<protein>
    <submittedName>
        <fullName evidence="4">Aldehyde dehydrogenase family protein</fullName>
    </submittedName>
</protein>
<dbReference type="InterPro" id="IPR016161">
    <property type="entry name" value="Ald_DH/histidinol_DH"/>
</dbReference>
<evidence type="ECO:0000313" key="4">
    <source>
        <dbReference type="EMBL" id="KXS21561.1"/>
    </source>
</evidence>
<sequence length="482" mass="51366">MVKIENLHRFYINGKWVDPVGELRTHDVINPSTEKPVASIALGSKADVDAAVAAAKAAFETFSQTTREERVALLERVVAAYQKKSAEIAEVISDEMGAPMWLAQAAQAPIGQTHFAVAANYLKSYEFEEKRGNTLIRKEPIGVCGFITPWNWPDHQIGCKVAPAIAAGCTMVLKPSELAPLDAFIITEALHEAGVPAGVFNMVNGTGPEVGQALSTHPDVDMMSFTGSTRAGILVAQAAANTCKRVTQELGGKSPNIILPTANLEEAVTKGVTQMMTNSGQSCNAPSRMLIHRPQYEQAVEIAKKVASQVKVATDTKAAAPGEIGPVSNVTQFKKIQGLLQKGLDEGAKAVVGGPGLPDGVERGYYIKPTIFANVNNNMTIAREEIFGPVLCLIPYENVDDAIKIGNDTIYGLSGYVYGKDVKEAAEVAKRIRAGNVHLNGAGGDVNACFGGYRMSGNGREWGPFGLEEFLEIKAVLTNGGL</sequence>
<accession>A0A139AXT5</accession>
<evidence type="ECO:0000256" key="1">
    <source>
        <dbReference type="ARBA" id="ARBA00009986"/>
    </source>
</evidence>
<dbReference type="Gene3D" id="3.40.309.10">
    <property type="entry name" value="Aldehyde Dehydrogenase, Chain A, domain 2"/>
    <property type="match status" value="1"/>
</dbReference>
<dbReference type="PANTHER" id="PTHR42804">
    <property type="entry name" value="ALDEHYDE DEHYDROGENASE"/>
    <property type="match status" value="1"/>
</dbReference>
<evidence type="ECO:0000313" key="5">
    <source>
        <dbReference type="Proteomes" id="UP000070544"/>
    </source>
</evidence>
<dbReference type="Gene3D" id="3.40.605.10">
    <property type="entry name" value="Aldehyde Dehydrogenase, Chain A, domain 1"/>
    <property type="match status" value="1"/>
</dbReference>
<dbReference type="PANTHER" id="PTHR42804:SF1">
    <property type="entry name" value="ALDEHYDE DEHYDROGENASE-RELATED"/>
    <property type="match status" value="1"/>
</dbReference>
<dbReference type="GO" id="GO:0016620">
    <property type="term" value="F:oxidoreductase activity, acting on the aldehyde or oxo group of donors, NAD or NADP as acceptor"/>
    <property type="evidence" value="ECO:0007669"/>
    <property type="project" value="InterPro"/>
</dbReference>
<dbReference type="FunFam" id="3.40.605.10:FF:000007">
    <property type="entry name" value="NAD/NADP-dependent betaine aldehyde dehydrogenase"/>
    <property type="match status" value="1"/>
</dbReference>
<dbReference type="CDD" id="cd07138">
    <property type="entry name" value="ALDH_CddD_SSP0762"/>
    <property type="match status" value="1"/>
</dbReference>
<dbReference type="AlphaFoldDB" id="A0A139AXT5"/>
<keyword evidence="2" id="KW-0560">Oxidoreductase</keyword>
<proteinExistence type="inferred from homology"/>
<comment type="similarity">
    <text evidence="1">Belongs to the aldehyde dehydrogenase family.</text>
</comment>
<reference evidence="4 5" key="1">
    <citation type="journal article" date="2015" name="Genome Biol. Evol.">
        <title>Phylogenomic analyses indicate that early fungi evolved digesting cell walls of algal ancestors of land plants.</title>
        <authorList>
            <person name="Chang Y."/>
            <person name="Wang S."/>
            <person name="Sekimoto S."/>
            <person name="Aerts A.L."/>
            <person name="Choi C."/>
            <person name="Clum A."/>
            <person name="LaButti K.M."/>
            <person name="Lindquist E.A."/>
            <person name="Yee Ngan C."/>
            <person name="Ohm R.A."/>
            <person name="Salamov A.A."/>
            <person name="Grigoriev I.V."/>
            <person name="Spatafora J.W."/>
            <person name="Berbee M.L."/>
        </authorList>
    </citation>
    <scope>NUCLEOTIDE SEQUENCE [LARGE SCALE GENOMIC DNA]</scope>
    <source>
        <strain evidence="4 5">JEL478</strain>
    </source>
</reference>
<name>A0A139AXT5_GONPJ</name>
<dbReference type="Proteomes" id="UP000070544">
    <property type="component" value="Unassembled WGS sequence"/>
</dbReference>
<dbReference type="EMBL" id="KQ965732">
    <property type="protein sequence ID" value="KXS21561.1"/>
    <property type="molecule type" value="Genomic_DNA"/>
</dbReference>
<dbReference type="OrthoDB" id="310895at2759"/>
<organism evidence="4 5">
    <name type="scientific">Gonapodya prolifera (strain JEL478)</name>
    <name type="common">Monoblepharis prolifera</name>
    <dbReference type="NCBI Taxonomy" id="1344416"/>
    <lineage>
        <taxon>Eukaryota</taxon>
        <taxon>Fungi</taxon>
        <taxon>Fungi incertae sedis</taxon>
        <taxon>Chytridiomycota</taxon>
        <taxon>Chytridiomycota incertae sedis</taxon>
        <taxon>Monoblepharidomycetes</taxon>
        <taxon>Monoblepharidales</taxon>
        <taxon>Gonapodyaceae</taxon>
        <taxon>Gonapodya</taxon>
    </lineage>
</organism>
<evidence type="ECO:0000259" key="3">
    <source>
        <dbReference type="Pfam" id="PF00171"/>
    </source>
</evidence>
<keyword evidence="5" id="KW-1185">Reference proteome</keyword>
<dbReference type="InterPro" id="IPR016162">
    <property type="entry name" value="Ald_DH_N"/>
</dbReference>
<evidence type="ECO:0000256" key="2">
    <source>
        <dbReference type="ARBA" id="ARBA00023002"/>
    </source>
</evidence>